<evidence type="ECO:0000256" key="2">
    <source>
        <dbReference type="ARBA" id="ARBA00022898"/>
    </source>
</evidence>
<feature type="region of interest" description="Disordered" evidence="4">
    <location>
        <begin position="904"/>
        <end position="923"/>
    </location>
</feature>
<keyword evidence="8" id="KW-1185">Reference proteome</keyword>
<dbReference type="InterPro" id="IPR015422">
    <property type="entry name" value="PyrdxlP-dep_Trfase_small"/>
</dbReference>
<dbReference type="InterPro" id="IPR015424">
    <property type="entry name" value="PyrdxlP-dep_Trfase"/>
</dbReference>
<dbReference type="SUPFAM" id="SSF53383">
    <property type="entry name" value="PLP-dependent transferases"/>
    <property type="match status" value="1"/>
</dbReference>
<dbReference type="KEGG" id="pki:111859480"/>
<evidence type="ECO:0000259" key="5">
    <source>
        <dbReference type="Pfam" id="PF00155"/>
    </source>
</evidence>
<reference evidence="7" key="1">
    <citation type="submission" date="2025-08" db="UniProtKB">
        <authorList>
            <consortium name="Ensembl"/>
        </authorList>
    </citation>
    <scope>IDENTIFICATION</scope>
</reference>
<feature type="coiled-coil region" evidence="3">
    <location>
        <begin position="299"/>
        <end position="337"/>
    </location>
</feature>
<feature type="compositionally biased region" description="Low complexity" evidence="4">
    <location>
        <begin position="844"/>
        <end position="859"/>
    </location>
</feature>
<dbReference type="AlphaFoldDB" id="A0A3B3QE22"/>
<dbReference type="CDD" id="cd00609">
    <property type="entry name" value="AAT_like"/>
    <property type="match status" value="1"/>
</dbReference>
<name>A0A3B3QE22_9TELE</name>
<proteinExistence type="inferred from homology"/>
<feature type="compositionally biased region" description="Acidic residues" evidence="4">
    <location>
        <begin position="818"/>
        <end position="836"/>
    </location>
</feature>
<dbReference type="GeneID" id="111859480"/>
<feature type="region of interest" description="Disordered" evidence="4">
    <location>
        <begin position="195"/>
        <end position="284"/>
    </location>
</feature>
<comment type="similarity">
    <text evidence="1">Belongs to the class-I pyridoxal-phosphate-dependent aminotransferase family.</text>
</comment>
<dbReference type="GO" id="GO:0030170">
    <property type="term" value="F:pyridoxal phosphate binding"/>
    <property type="evidence" value="ECO:0007669"/>
    <property type="project" value="InterPro"/>
</dbReference>
<dbReference type="InterPro" id="IPR004838">
    <property type="entry name" value="NHTrfase_class1_PyrdxlP-BS"/>
</dbReference>
<dbReference type="Pfam" id="PF13837">
    <property type="entry name" value="Myb_DNA-bind_4"/>
    <property type="match status" value="1"/>
</dbReference>
<feature type="compositionally biased region" description="Basic residues" evidence="4">
    <location>
        <begin position="264"/>
        <end position="274"/>
    </location>
</feature>
<protein>
    <submittedName>
        <fullName evidence="7">1-aminocyclopropane-1-carboxylate synthase-like protein 1</fullName>
    </submittedName>
</protein>
<dbReference type="Gene3D" id="1.10.10.60">
    <property type="entry name" value="Homeodomain-like"/>
    <property type="match status" value="1"/>
</dbReference>
<dbReference type="Gene3D" id="3.90.1150.10">
    <property type="entry name" value="Aspartate Aminotransferase, domain 1"/>
    <property type="match status" value="1"/>
</dbReference>
<dbReference type="InterPro" id="IPR044822">
    <property type="entry name" value="Myb_DNA-bind_4"/>
</dbReference>
<sequence length="936" mass="104936">MDFRGKKYERGSNWSDPEVVELLQLWADESVQIELESCLRNQHVFNRIAEVLREKGILRTGDQCREKIKKMKLEYRRIKEHQKTMRGGRPWKFYEVMDRVLTNRPSISYSSLGGTVIAHQVLQGAAASDGFHLHGLPASAFGSQPPGSFLFGQTQKQGDPLEIKCEDADSDDCLLNSDPPPPELLYQIGSAEEADVEHKSLGLEREDSADMGRGDGLSPSGFSDQNMGGSSGTGWSMASYPRTGVDEEPDGEAFDRERPQGRGAPRHRKRRRLGRGGAGGCGQRRDALDLSLARFLRWQREAEERLLALEEARLEREAKAEERRERQEQRRERLDRQHELRLFAIFASALTATRSGSAGPPDPFHPTNQPTWDAELPTLDPGRAQHSIYLSRRGSSFRQQKSVIQEGYGLYHADKHDPNSNPDGIINMGTSENKLCFDLLSKRLTQADMLHVDPALLQYPDWKGHHFLRDEVAQFLTHYCKSPNPLKADNVVVMNGCGSLFSAIAAVICDPDDAILIATPFYGVITEDVKLYSGVKLVHAHLDCEPGGSEHRPFQLSVEKLEEALGKAQSEGVNVRALILMNPHNPLGEIYSAQEMTDLLEFAKKHELHAIVDEVYMLSVFDESATFPSVLSLSRLPDAQRTHMLWGVSKDFAAAGIRVGVLYSENRDLIEALDQLASFHGVPGPSQHQVARLLRDREWISREFLPENLARLQAAHRCMTGELQNLGLPYLHRPAGFFVWVDMRKYLREQTFQAELALWRCFLRHKVLVSCGQSYQCSTPGWFRLVFSIPEPSLRMGMERISRAMRELEQSNRRSVEEQDATDGEDSGEDELEDGGSESAEQNAKGAASAAPAGKGQPSENEGAGQDHGLSLAVENFVLMDMQAGPPLGKLDSLIDTLRQQIRSSDWLEKNTPERSSEEDPEVLDVFKDLLDRARK</sequence>
<dbReference type="RefSeq" id="XP_023697957.1">
    <property type="nucleotide sequence ID" value="XM_023842189.2"/>
</dbReference>
<reference evidence="7" key="2">
    <citation type="submission" date="2025-09" db="UniProtKB">
        <authorList>
            <consortium name="Ensembl"/>
        </authorList>
    </citation>
    <scope>IDENTIFICATION</scope>
</reference>
<accession>A0A3B3QE22</accession>
<feature type="compositionally biased region" description="Basic and acidic residues" evidence="4">
    <location>
        <begin position="196"/>
        <end position="213"/>
    </location>
</feature>
<dbReference type="STRING" id="1676925.ENSPKIP00000004992"/>
<feature type="compositionally biased region" description="Basic and acidic residues" evidence="4">
    <location>
        <begin position="906"/>
        <end position="918"/>
    </location>
</feature>
<feature type="domain" description="Aminotransferase class I/classII large" evidence="5">
    <location>
        <begin position="431"/>
        <end position="801"/>
    </location>
</feature>
<dbReference type="PANTHER" id="PTHR43795">
    <property type="entry name" value="BIFUNCTIONAL ASPARTATE AMINOTRANSFERASE AND GLUTAMATE/ASPARTATE-PREPHENATE AMINOTRANSFERASE-RELATED"/>
    <property type="match status" value="1"/>
</dbReference>
<dbReference type="Ensembl" id="ENSPKIT00000028984.1">
    <property type="protein sequence ID" value="ENSPKIP00000004992.1"/>
    <property type="gene ID" value="ENSPKIG00000021855.1"/>
</dbReference>
<dbReference type="FunFam" id="1.10.10.60:FF:000032">
    <property type="entry name" value="Zinc finger and SCAN domain-containing 20"/>
    <property type="match status" value="1"/>
</dbReference>
<dbReference type="PANTHER" id="PTHR43795:SF17">
    <property type="entry name" value="1-AMINOCYCLOPROPANE-1-CARBOXYLATE SYNTHASE-LIKE PROTEIN 1"/>
    <property type="match status" value="1"/>
</dbReference>
<dbReference type="OrthoDB" id="7042322at2759"/>
<evidence type="ECO:0000313" key="7">
    <source>
        <dbReference type="Ensembl" id="ENSPKIP00000004992.1"/>
    </source>
</evidence>
<evidence type="ECO:0000259" key="6">
    <source>
        <dbReference type="Pfam" id="PF13837"/>
    </source>
</evidence>
<evidence type="ECO:0000256" key="3">
    <source>
        <dbReference type="SAM" id="Coils"/>
    </source>
</evidence>
<dbReference type="GeneTree" id="ENSGT00940000164760"/>
<evidence type="ECO:0000256" key="1">
    <source>
        <dbReference type="ARBA" id="ARBA00007441"/>
    </source>
</evidence>
<keyword evidence="2" id="KW-0663">Pyridoxal phosphate</keyword>
<dbReference type="PRINTS" id="PR00753">
    <property type="entry name" value="ACCSYNTHASE"/>
</dbReference>
<dbReference type="Pfam" id="PF00155">
    <property type="entry name" value="Aminotran_1_2"/>
    <property type="match status" value="1"/>
</dbReference>
<feature type="compositionally biased region" description="Polar residues" evidence="4">
    <location>
        <begin position="220"/>
        <end position="236"/>
    </location>
</feature>
<dbReference type="InterPro" id="IPR050478">
    <property type="entry name" value="Ethylene_sulfur-biosynth"/>
</dbReference>
<dbReference type="InterPro" id="IPR004839">
    <property type="entry name" value="Aminotransferase_I/II_large"/>
</dbReference>
<organism evidence="7 8">
    <name type="scientific">Paramormyrops kingsleyae</name>
    <dbReference type="NCBI Taxonomy" id="1676925"/>
    <lineage>
        <taxon>Eukaryota</taxon>
        <taxon>Metazoa</taxon>
        <taxon>Chordata</taxon>
        <taxon>Craniata</taxon>
        <taxon>Vertebrata</taxon>
        <taxon>Euteleostomi</taxon>
        <taxon>Actinopterygii</taxon>
        <taxon>Neopterygii</taxon>
        <taxon>Teleostei</taxon>
        <taxon>Osteoglossocephala</taxon>
        <taxon>Osteoglossomorpha</taxon>
        <taxon>Osteoglossiformes</taxon>
        <taxon>Mormyridae</taxon>
        <taxon>Paramormyrops</taxon>
    </lineage>
</organism>
<dbReference type="CTD" id="84680"/>
<feature type="compositionally biased region" description="Basic and acidic residues" evidence="4">
    <location>
        <begin position="808"/>
        <end position="817"/>
    </location>
</feature>
<feature type="domain" description="Myb/SANT-like DNA-binding" evidence="6">
    <location>
        <begin position="12"/>
        <end position="99"/>
    </location>
</feature>
<feature type="region of interest" description="Disordered" evidence="4">
    <location>
        <begin position="808"/>
        <end position="867"/>
    </location>
</feature>
<evidence type="ECO:0000313" key="8">
    <source>
        <dbReference type="Proteomes" id="UP000261540"/>
    </source>
</evidence>
<dbReference type="GO" id="GO:0008483">
    <property type="term" value="F:transaminase activity"/>
    <property type="evidence" value="ECO:0007669"/>
    <property type="project" value="TreeGrafter"/>
</dbReference>
<keyword evidence="3" id="KW-0175">Coiled coil</keyword>
<dbReference type="PROSITE" id="PS00105">
    <property type="entry name" value="AA_TRANSFER_CLASS_1"/>
    <property type="match status" value="1"/>
</dbReference>
<dbReference type="Proteomes" id="UP000261540">
    <property type="component" value="Unplaced"/>
</dbReference>
<evidence type="ECO:0000256" key="4">
    <source>
        <dbReference type="SAM" id="MobiDB-lite"/>
    </source>
</evidence>
<dbReference type="InterPro" id="IPR015421">
    <property type="entry name" value="PyrdxlP-dep_Trfase_major"/>
</dbReference>
<dbReference type="Gene3D" id="3.40.640.10">
    <property type="entry name" value="Type I PLP-dependent aspartate aminotransferase-like (Major domain)"/>
    <property type="match status" value="1"/>
</dbReference>
<dbReference type="GO" id="GO:0006520">
    <property type="term" value="P:amino acid metabolic process"/>
    <property type="evidence" value="ECO:0007669"/>
    <property type="project" value="TreeGrafter"/>
</dbReference>